<name>A0AAV7KNA7_PLEWA</name>
<keyword evidence="3" id="KW-0472">Membrane</keyword>
<evidence type="ECO:0000256" key="3">
    <source>
        <dbReference type="RuleBase" id="RU369071"/>
    </source>
</evidence>
<dbReference type="EC" id="1.8.3.4" evidence="3"/>
<keyword evidence="3" id="KW-0653">Protein transport</keyword>
<evidence type="ECO:0000256" key="2">
    <source>
        <dbReference type="ARBA" id="ARBA00023266"/>
    </source>
</evidence>
<reference evidence="4" key="1">
    <citation type="journal article" date="2022" name="bioRxiv">
        <title>Sequencing and chromosome-scale assembly of the giantPleurodeles waltlgenome.</title>
        <authorList>
            <person name="Brown T."/>
            <person name="Elewa A."/>
            <person name="Iarovenko S."/>
            <person name="Subramanian E."/>
            <person name="Araus A.J."/>
            <person name="Petzold A."/>
            <person name="Susuki M."/>
            <person name="Suzuki K.-i.T."/>
            <person name="Hayashi T."/>
            <person name="Toyoda A."/>
            <person name="Oliveira C."/>
            <person name="Osipova E."/>
            <person name="Leigh N.D."/>
            <person name="Simon A."/>
            <person name="Yun M.H."/>
        </authorList>
    </citation>
    <scope>NUCLEOTIDE SEQUENCE</scope>
    <source>
        <strain evidence="4">20211129_DDA</strain>
        <tissue evidence="4">Liver</tissue>
    </source>
</reference>
<proteinExistence type="inferred from homology"/>
<dbReference type="GO" id="GO:0015031">
    <property type="term" value="P:protein transport"/>
    <property type="evidence" value="ECO:0007669"/>
    <property type="project" value="UniProtKB-UniRule"/>
</dbReference>
<keyword evidence="3" id="KW-0560">Oxidoreductase</keyword>
<dbReference type="Pfam" id="PF05694">
    <property type="entry name" value="SBP56"/>
    <property type="match status" value="1"/>
</dbReference>
<keyword evidence="2 3" id="KW-0711">Selenium</keyword>
<dbReference type="EMBL" id="JANPWB010000016">
    <property type="protein sequence ID" value="KAJ1080761.1"/>
    <property type="molecule type" value="Genomic_DNA"/>
</dbReference>
<keyword evidence="3" id="KW-0963">Cytoplasm</keyword>
<evidence type="ECO:0000256" key="1">
    <source>
        <dbReference type="ARBA" id="ARBA00005606"/>
    </source>
</evidence>
<protein>
    <recommendedName>
        <fullName evidence="3">Methanethiol oxidase</fullName>
        <shortName evidence="3">MTO</shortName>
        <ecNumber evidence="3">1.8.3.4</ecNumber>
    </recommendedName>
    <alternativeName>
        <fullName evidence="3">Selenium-binding protein 1</fullName>
    </alternativeName>
</protein>
<organism evidence="4 5">
    <name type="scientific">Pleurodeles waltl</name>
    <name type="common">Iberian ribbed newt</name>
    <dbReference type="NCBI Taxonomy" id="8319"/>
    <lineage>
        <taxon>Eukaryota</taxon>
        <taxon>Metazoa</taxon>
        <taxon>Chordata</taxon>
        <taxon>Craniata</taxon>
        <taxon>Vertebrata</taxon>
        <taxon>Euteleostomi</taxon>
        <taxon>Amphibia</taxon>
        <taxon>Batrachia</taxon>
        <taxon>Caudata</taxon>
        <taxon>Salamandroidea</taxon>
        <taxon>Salamandridae</taxon>
        <taxon>Pleurodelinae</taxon>
        <taxon>Pleurodeles</taxon>
    </lineage>
</organism>
<comment type="similarity">
    <text evidence="1 3">Belongs to the selenium-binding protein family.</text>
</comment>
<keyword evidence="3" id="KW-0813">Transport</keyword>
<dbReference type="GO" id="GO:0005634">
    <property type="term" value="C:nucleus"/>
    <property type="evidence" value="ECO:0007669"/>
    <property type="project" value="UniProtKB-SubCell"/>
</dbReference>
<evidence type="ECO:0000313" key="5">
    <source>
        <dbReference type="Proteomes" id="UP001066276"/>
    </source>
</evidence>
<accession>A0AAV7KNA7</accession>
<dbReference type="SUPFAM" id="SSF75011">
    <property type="entry name" value="3-carboxy-cis,cis-mucoante lactonizing enzyme"/>
    <property type="match status" value="1"/>
</dbReference>
<dbReference type="GO" id="GO:0005829">
    <property type="term" value="C:cytosol"/>
    <property type="evidence" value="ECO:0007669"/>
    <property type="project" value="UniProtKB-SubCell"/>
</dbReference>
<dbReference type="Proteomes" id="UP001066276">
    <property type="component" value="Chromosome 12"/>
</dbReference>
<dbReference type="InterPro" id="IPR008826">
    <property type="entry name" value="Se-bd"/>
</dbReference>
<keyword evidence="3" id="KW-0007">Acetylation</keyword>
<keyword evidence="5" id="KW-1185">Reference proteome</keyword>
<dbReference type="GO" id="GO:0016020">
    <property type="term" value="C:membrane"/>
    <property type="evidence" value="ECO:0007669"/>
    <property type="project" value="UniProtKB-SubCell"/>
</dbReference>
<gene>
    <name evidence="4" type="ORF">NDU88_000952</name>
</gene>
<comment type="function">
    <text evidence="3">Catalyzes the oxidation of methanethiol, an organosulfur compound known to be produced in substantial amounts by gut bacteria. Selenium-binding protein which may be involved in the sensing of reactive xenobiotics in the cytoplasm. May be involved in intra-Golgi protein transport.</text>
</comment>
<sequence length="472" mass="52744">MAKCATCGPGYKTPLDAMKAPQEDLIYVTCIYRNTGTNKPDYLSTVDVDPKSPTFSQIIHRLPMPNMLDELHHLGWNACSSCYGDPTKKRDRLVLLSLISSRIYIVDVGTDQRAPRLHKIVEPIDVYFKSNLANLHSLHCLGSGEVMISSVGDPSGNAKGGFVLLDGETFEVKGAWEKEGQAAPFGYDFWYQPRHNVMISTEWGTPKLMFDIFKWDDVPAGLYGHSINVWDWNKHTRIQTLDLGEDGYIPMEIRFLHNPSAAEGFVGCSYGSSVFRFYKTQKGDWATERVIKIINKKVEGWALPEMPGLITSIVISMDDRFLFLSNWLHGDVRQYDISNTSKPKLVGQVWMGAGIAKGGPVTVVHDEDLKCQPEPLILKGKKIQGGPQMIQLSFDGKRLYCTTSLYSAWDKQFYPDLVKEGAAMLQIDVDTVKGGLSINKDFLIDFGKEPDGPCLAHDMRLSGGDCSSDIWI</sequence>
<keyword evidence="3" id="KW-0539">Nucleus</keyword>
<dbReference type="AlphaFoldDB" id="A0AAV7KNA7"/>
<dbReference type="PANTHER" id="PTHR23300">
    <property type="entry name" value="METHANETHIOL OXIDASE"/>
    <property type="match status" value="1"/>
</dbReference>
<dbReference type="GO" id="GO:0018549">
    <property type="term" value="F:methanethiol oxidase activity"/>
    <property type="evidence" value="ECO:0007669"/>
    <property type="project" value="UniProtKB-UniRule"/>
</dbReference>
<comment type="caution">
    <text evidence="4">The sequence shown here is derived from an EMBL/GenBank/DDBJ whole genome shotgun (WGS) entry which is preliminary data.</text>
</comment>
<comment type="catalytic activity">
    <reaction evidence="3">
        <text>methanethiol + O2 + H2O = hydrogen sulfide + formaldehyde + H2O2 + H(+)</text>
        <dbReference type="Rhea" id="RHEA:11812"/>
        <dbReference type="ChEBI" id="CHEBI:15377"/>
        <dbReference type="ChEBI" id="CHEBI:15378"/>
        <dbReference type="ChEBI" id="CHEBI:15379"/>
        <dbReference type="ChEBI" id="CHEBI:16007"/>
        <dbReference type="ChEBI" id="CHEBI:16240"/>
        <dbReference type="ChEBI" id="CHEBI:16842"/>
        <dbReference type="ChEBI" id="CHEBI:29919"/>
        <dbReference type="EC" id="1.8.3.4"/>
    </reaction>
</comment>
<comment type="pathway">
    <text evidence="3">Organosulfur degradation.</text>
</comment>
<dbReference type="PANTHER" id="PTHR23300:SF0">
    <property type="entry name" value="METHANETHIOL OXIDASE"/>
    <property type="match status" value="1"/>
</dbReference>
<comment type="subcellular location">
    <subcellularLocation>
        <location evidence="3">Nucleus</location>
    </subcellularLocation>
    <subcellularLocation>
        <location evidence="3">Cytoplasm</location>
        <location evidence="3">Cytosol</location>
    </subcellularLocation>
    <subcellularLocation>
        <location evidence="3">Membrane</location>
        <topology evidence="3">Peripheral membrane protein</topology>
    </subcellularLocation>
    <text evidence="3">May associate with Golgi membrane. May associate with the membrane of autophagosomes.</text>
</comment>
<dbReference type="GO" id="GO:0008430">
    <property type="term" value="F:selenium binding"/>
    <property type="evidence" value="ECO:0007669"/>
    <property type="project" value="UniProtKB-UniRule"/>
</dbReference>
<evidence type="ECO:0000313" key="4">
    <source>
        <dbReference type="EMBL" id="KAJ1080761.1"/>
    </source>
</evidence>